<dbReference type="InterPro" id="IPR000225">
    <property type="entry name" value="Armadillo"/>
</dbReference>
<keyword evidence="2" id="KW-0472">Membrane</keyword>
<proteinExistence type="predicted"/>
<dbReference type="PANTHER" id="PTHR16356:SF1">
    <property type="entry name" value="TRANSMEMBRANE AND COILED-COIL DOMAIN-CONTAINING PROTEIN 6"/>
    <property type="match status" value="1"/>
</dbReference>
<gene>
    <name evidence="2" type="ORF">FSCOSCO3_A003919</name>
</gene>
<dbReference type="SMART" id="SM00185">
    <property type="entry name" value="ARM"/>
    <property type="match status" value="6"/>
</dbReference>
<accession>A0AAV1NC30</accession>
<comment type="caution">
    <text evidence="2">The sequence shown here is derived from an EMBL/GenBank/DDBJ whole genome shotgun (WGS) entry which is preliminary data.</text>
</comment>
<dbReference type="InterPro" id="IPR011989">
    <property type="entry name" value="ARM-like"/>
</dbReference>
<dbReference type="InterPro" id="IPR016024">
    <property type="entry name" value="ARM-type_fold"/>
</dbReference>
<name>A0AAV1NC30_SCOSC</name>
<dbReference type="Proteomes" id="UP001314229">
    <property type="component" value="Unassembled WGS sequence"/>
</dbReference>
<dbReference type="PANTHER" id="PTHR16356">
    <property type="entry name" value="TRANSMEMBRANE AND COILED-COIL DOMAIN-CONTAINING PROTEIN 6 TMCO6"/>
    <property type="match status" value="1"/>
</dbReference>
<reference evidence="2 3" key="1">
    <citation type="submission" date="2024-01" db="EMBL/GenBank/DDBJ databases">
        <authorList>
            <person name="Alioto T."/>
            <person name="Alioto T."/>
            <person name="Gomez Garrido J."/>
        </authorList>
    </citation>
    <scope>NUCLEOTIDE SEQUENCE [LARGE SCALE GENOMIC DNA]</scope>
</reference>
<evidence type="ECO:0000313" key="2">
    <source>
        <dbReference type="EMBL" id="CAK6956573.1"/>
    </source>
</evidence>
<dbReference type="Gene3D" id="1.25.10.10">
    <property type="entry name" value="Leucine-rich Repeat Variant"/>
    <property type="match status" value="1"/>
</dbReference>
<protein>
    <submittedName>
        <fullName evidence="2">Transmembrane and coiled-coil domain-containing protein 6</fullName>
    </submittedName>
</protein>
<organism evidence="2 3">
    <name type="scientific">Scomber scombrus</name>
    <name type="common">Atlantic mackerel</name>
    <name type="synonym">Scomber vernalis</name>
    <dbReference type="NCBI Taxonomy" id="13677"/>
    <lineage>
        <taxon>Eukaryota</taxon>
        <taxon>Metazoa</taxon>
        <taxon>Chordata</taxon>
        <taxon>Craniata</taxon>
        <taxon>Vertebrata</taxon>
        <taxon>Euteleostomi</taxon>
        <taxon>Actinopterygii</taxon>
        <taxon>Neopterygii</taxon>
        <taxon>Teleostei</taxon>
        <taxon>Neoteleostei</taxon>
        <taxon>Acanthomorphata</taxon>
        <taxon>Pelagiaria</taxon>
        <taxon>Scombriformes</taxon>
        <taxon>Scombridae</taxon>
        <taxon>Scomber</taxon>
    </lineage>
</organism>
<keyword evidence="3" id="KW-1185">Reference proteome</keyword>
<dbReference type="AlphaFoldDB" id="A0AAV1NC30"/>
<evidence type="ECO:0000313" key="3">
    <source>
        <dbReference type="Proteomes" id="UP001314229"/>
    </source>
</evidence>
<feature type="region of interest" description="Disordered" evidence="1">
    <location>
        <begin position="1"/>
        <end position="21"/>
    </location>
</feature>
<feature type="compositionally biased region" description="Basic residues" evidence="1">
    <location>
        <begin position="1"/>
        <end position="12"/>
    </location>
</feature>
<dbReference type="EMBL" id="CAWUFR010000025">
    <property type="protein sequence ID" value="CAK6956573.1"/>
    <property type="molecule type" value="Genomic_DNA"/>
</dbReference>
<dbReference type="SUPFAM" id="SSF48371">
    <property type="entry name" value="ARM repeat"/>
    <property type="match status" value="1"/>
</dbReference>
<sequence>MWRLSKVRHKAGRQGGSLEETRLKRREHEKVLRQARRDRQLVSKRLLLNEDEEQQEAAMDTDPGEQDVLGLFHKLKHSGPEKEVHLKALSKSLRDPSAQLSFIKQENSMHLLVGLLTGSNAQCRLHSVRCLHELSNSPHSSVTPACLPATPYLLTYLSGQSTKLTELCLYTLGNLWADSDVVKEKLLAQGIIPALASCIENQRHNLAVMEAVGFTLSQLLQTKDAAEKIIPTVLASSLPSHLISVLTPGPKFSLGPAIDCAWCLHYLTCSNVDKRALLAHGALLQCSSLLVSLGAAVAKGNKEEGMELLVCPLLRCVGNLLSSCPREDLTAQVRDVRLVVAVCAVLQAFFKSQPALARESAWVLNNLTAHSSAFCSALLTLNLVPGLIQLLPFSQGINTMILRVLANIAHKKKEFCVQLGQLGLLSALCATLKMADQEMVTLSLDVLFMLVVSSIQIAEEFVRQGGLSLLEAIQYNSEGEMRRRATYLLEHHLQSHSS</sequence>
<keyword evidence="2" id="KW-0812">Transmembrane</keyword>
<evidence type="ECO:0000256" key="1">
    <source>
        <dbReference type="SAM" id="MobiDB-lite"/>
    </source>
</evidence>